<feature type="region of interest" description="Disordered" evidence="1">
    <location>
        <begin position="365"/>
        <end position="392"/>
    </location>
</feature>
<keyword evidence="3" id="KW-1185">Reference proteome</keyword>
<feature type="region of interest" description="Disordered" evidence="1">
    <location>
        <begin position="34"/>
        <end position="54"/>
    </location>
</feature>
<evidence type="ECO:0000256" key="1">
    <source>
        <dbReference type="SAM" id="MobiDB-lite"/>
    </source>
</evidence>
<evidence type="ECO:0000313" key="3">
    <source>
        <dbReference type="Proteomes" id="UP000789405"/>
    </source>
</evidence>
<organism evidence="2 3">
    <name type="scientific">Dentiscutata erythropus</name>
    <dbReference type="NCBI Taxonomy" id="1348616"/>
    <lineage>
        <taxon>Eukaryota</taxon>
        <taxon>Fungi</taxon>
        <taxon>Fungi incertae sedis</taxon>
        <taxon>Mucoromycota</taxon>
        <taxon>Glomeromycotina</taxon>
        <taxon>Glomeromycetes</taxon>
        <taxon>Diversisporales</taxon>
        <taxon>Gigasporaceae</taxon>
        <taxon>Dentiscutata</taxon>
    </lineage>
</organism>
<dbReference type="InterPro" id="IPR036047">
    <property type="entry name" value="F-box-like_dom_sf"/>
</dbReference>
<dbReference type="EMBL" id="CAJVPY010006296">
    <property type="protein sequence ID" value="CAG8660076.1"/>
    <property type="molecule type" value="Genomic_DNA"/>
</dbReference>
<dbReference type="AlphaFoldDB" id="A0A9N9E0F4"/>
<dbReference type="SUPFAM" id="SSF81383">
    <property type="entry name" value="F-box domain"/>
    <property type="match status" value="1"/>
</dbReference>
<evidence type="ECO:0000313" key="2">
    <source>
        <dbReference type="EMBL" id="CAG8660076.1"/>
    </source>
</evidence>
<name>A0A9N9E0F4_9GLOM</name>
<comment type="caution">
    <text evidence="2">The sequence shown here is derived from an EMBL/GenBank/DDBJ whole genome shotgun (WGS) entry which is preliminary data.</text>
</comment>
<gene>
    <name evidence="2" type="ORF">DERYTH_LOCUS10662</name>
</gene>
<accession>A0A9N9E0F4</accession>
<sequence length="872" mass="100164">MFDFQQKNISNKSSFKIINTGLQDSIQTSQLVSQPPQTPTLLQTHGDSSQLNSTLDSKPCHDYYFDQTDSYKILSQQSWLTNQYNIDSSSHSGDFELFGEQDKKMDFQIDEYMRPDNQSSPLPSLASSSPLTPLDSTNLCDVKNTISSSEMYSFGINNTTDSIVNTDNMDQFSFMDEISDDSYTNSLTDNFMVSLSSSVLDPSSTQKPISSNNQNNQVYLDQQFHPQQYQSQRQQLPPINSIIPPINLPPINLPSINPINNLVNNNSTNLGSSTSSLISFRCFLPNIGNSYNTNNNILGSASQNFNFNFMNGGQHYPRQIISSIQLPGTINVINVNTLPNSRIISIQTHLGVQANRPIEKISLFKRQRQRRPSSSSYPQPMQTSSLHSLSHQRPHSGLINRLSIEVLQEILLNVVKPSDLFLCLLVNRQWCKIVTPILWQAPNPGFKKFKLLVRTYLLCLSQDMKKFLKANNIPVPHAPRRCLPAFDYPYFLRKITDKFISRLTEAWLFKKWSVEKGKATLHLNRILHDLFFSRAQRINSLAFDDDATWPFIDHQPLSCLQNLSFLKISISNNSDHSPIPFLNSLLISSCSRIKFIEIDIDSKFHDFNDSIVQLIKSQRELEKIALNRCHQILKPLIHILKSNQSNSLKSLRFNKVDFDSFKEVFSDDFVKSLKSIELINCCRLDNKYFKNFICKTQNLSQFEFCDYNSIDPYILGIIINLLTLNNNLKCLVLRISGEYSELVGTIIKHCSKLEYLELPQIRKFDVSSILSSCIHLKYFSFIIDFSLDSSFFLQIAGQLPSNLRNLIITEREKRPAFDLFTYKLFFNSMNSKNLKTLYTSGALLDNLYSRDYQKVFIEHNIKWSYEDIPRLY</sequence>
<dbReference type="Proteomes" id="UP000789405">
    <property type="component" value="Unassembled WGS sequence"/>
</dbReference>
<protein>
    <submittedName>
        <fullName evidence="2">5166_t:CDS:1</fullName>
    </submittedName>
</protein>
<dbReference type="SUPFAM" id="SSF52047">
    <property type="entry name" value="RNI-like"/>
    <property type="match status" value="1"/>
</dbReference>
<dbReference type="OrthoDB" id="2408620at2759"/>
<feature type="compositionally biased region" description="Low complexity" evidence="1">
    <location>
        <begin position="372"/>
        <end position="385"/>
    </location>
</feature>
<reference evidence="2" key="1">
    <citation type="submission" date="2021-06" db="EMBL/GenBank/DDBJ databases">
        <authorList>
            <person name="Kallberg Y."/>
            <person name="Tangrot J."/>
            <person name="Rosling A."/>
        </authorList>
    </citation>
    <scope>NUCLEOTIDE SEQUENCE</scope>
    <source>
        <strain evidence="2">MA453B</strain>
    </source>
</reference>
<proteinExistence type="predicted"/>